<dbReference type="InterPro" id="IPR000415">
    <property type="entry name" value="Nitroreductase-like"/>
</dbReference>
<feature type="domain" description="4Fe-4S ferredoxin-type" evidence="6">
    <location>
        <begin position="12"/>
        <end position="40"/>
    </location>
</feature>
<evidence type="ECO:0000313" key="7">
    <source>
        <dbReference type="EMBL" id="AKB45675.1"/>
    </source>
</evidence>
<evidence type="ECO:0000256" key="5">
    <source>
        <dbReference type="ARBA" id="ARBA00023002"/>
    </source>
</evidence>
<reference evidence="7 8" key="1">
    <citation type="submission" date="2014-07" db="EMBL/GenBank/DDBJ databases">
        <title>Methanogenic archaea and the global carbon cycle.</title>
        <authorList>
            <person name="Henriksen J.R."/>
            <person name="Luke J."/>
            <person name="Reinhart S."/>
            <person name="Benedict M.N."/>
            <person name="Youngblut N.D."/>
            <person name="Metcalf M.E."/>
            <person name="Whitaker R.J."/>
            <person name="Metcalf W.W."/>
        </authorList>
    </citation>
    <scope>NUCLEOTIDE SEQUENCE [LARGE SCALE GENOMIC DNA]</scope>
    <source>
        <strain evidence="7 8">Z-761</strain>
    </source>
</reference>
<dbReference type="InterPro" id="IPR017896">
    <property type="entry name" value="4Fe4S_Fe-S-bd"/>
</dbReference>
<dbReference type="SUPFAM" id="SSF55469">
    <property type="entry name" value="FMN-dependent nitroreductase-like"/>
    <property type="match status" value="1"/>
</dbReference>
<dbReference type="PROSITE" id="PS51379">
    <property type="entry name" value="4FE4S_FER_2"/>
    <property type="match status" value="2"/>
</dbReference>
<dbReference type="SUPFAM" id="SSF54862">
    <property type="entry name" value="4Fe-4S ferredoxins"/>
    <property type="match status" value="1"/>
</dbReference>
<dbReference type="KEGG" id="mvc:MSVAZ_3406"/>
<dbReference type="RefSeq" id="WP_048123254.1">
    <property type="nucleotide sequence ID" value="NZ_CP009520.1"/>
</dbReference>
<evidence type="ECO:0000256" key="3">
    <source>
        <dbReference type="ARBA" id="ARBA00022630"/>
    </source>
</evidence>
<proteinExistence type="inferred from homology"/>
<dbReference type="HOGENOM" id="CLU_070764_2_0_2"/>
<dbReference type="Proteomes" id="UP000033096">
    <property type="component" value="Chromosome"/>
</dbReference>
<evidence type="ECO:0000259" key="6">
    <source>
        <dbReference type="PROSITE" id="PS51379"/>
    </source>
</evidence>
<comment type="cofactor">
    <cofactor evidence="1">
        <name>FMN</name>
        <dbReference type="ChEBI" id="CHEBI:58210"/>
    </cofactor>
</comment>
<dbReference type="Pfam" id="PF00881">
    <property type="entry name" value="Nitroreductase"/>
    <property type="match status" value="1"/>
</dbReference>
<gene>
    <name evidence="7" type="ORF">MSVAZ_3406</name>
</gene>
<dbReference type="PATRIC" id="fig|1434123.4.peg.4176"/>
<evidence type="ECO:0000256" key="4">
    <source>
        <dbReference type="ARBA" id="ARBA00022643"/>
    </source>
</evidence>
<dbReference type="Pfam" id="PF13237">
    <property type="entry name" value="Fer4_10"/>
    <property type="match status" value="1"/>
</dbReference>
<dbReference type="STRING" id="1434123.MSVAZ_3406"/>
<dbReference type="GeneID" id="24811947"/>
<keyword evidence="8" id="KW-1185">Reference proteome</keyword>
<feature type="domain" description="4Fe-4S ferredoxin-type" evidence="6">
    <location>
        <begin position="41"/>
        <end position="73"/>
    </location>
</feature>
<protein>
    <submittedName>
        <fullName evidence="7">Ferredoxin</fullName>
    </submittedName>
</protein>
<dbReference type="InterPro" id="IPR017900">
    <property type="entry name" value="4Fe4S_Fe_S_CS"/>
</dbReference>
<organism evidence="7 8">
    <name type="scientific">Methanosarcina vacuolata Z-761</name>
    <dbReference type="NCBI Taxonomy" id="1434123"/>
    <lineage>
        <taxon>Archaea</taxon>
        <taxon>Methanobacteriati</taxon>
        <taxon>Methanobacteriota</taxon>
        <taxon>Stenosarchaea group</taxon>
        <taxon>Methanomicrobia</taxon>
        <taxon>Methanosarcinales</taxon>
        <taxon>Methanosarcinaceae</taxon>
        <taxon>Methanosarcina</taxon>
    </lineage>
</organism>
<dbReference type="PANTHER" id="PTHR43673">
    <property type="entry name" value="NAD(P)H NITROREDUCTASE YDGI-RELATED"/>
    <property type="match status" value="1"/>
</dbReference>
<evidence type="ECO:0000256" key="2">
    <source>
        <dbReference type="ARBA" id="ARBA00007118"/>
    </source>
</evidence>
<dbReference type="EMBL" id="CP009520">
    <property type="protein sequence ID" value="AKB45675.1"/>
    <property type="molecule type" value="Genomic_DNA"/>
</dbReference>
<sequence length="303" mass="34005">MAIPTARYSETATVKIDYEKCKACGLCVKVCKGAPLYLENNKVKIDQTRYFGCIGCGHCVAVCPTGAIAVEGRDITQTSFIDIPVEETRAGYGELMALMLSRRSVREFEDRGVEQEKIDKILAAASTAPMGIPPSDVEVLVIKGKEKVREFSDDMLKLIKSQKWIFSKPVLLLMRPFMKREEYEVVDKFMYPAIEAFEEMRKENTDYLLYEAPLAMYFHVSPYADPADPLITATYAMLAAETLGLGSCMIGTIGPMLKSGGKEVKEKYGINIRNQPGIVVIFGYPAVKYRRAIRRNLAQVHYY</sequence>
<keyword evidence="5" id="KW-0560">Oxidoreductase</keyword>
<evidence type="ECO:0000256" key="1">
    <source>
        <dbReference type="ARBA" id="ARBA00001917"/>
    </source>
</evidence>
<comment type="similarity">
    <text evidence="2">Belongs to the nitroreductase family.</text>
</comment>
<dbReference type="GO" id="GO:0016491">
    <property type="term" value="F:oxidoreductase activity"/>
    <property type="evidence" value="ECO:0007669"/>
    <property type="project" value="UniProtKB-KW"/>
</dbReference>
<evidence type="ECO:0000313" key="8">
    <source>
        <dbReference type="Proteomes" id="UP000033096"/>
    </source>
</evidence>
<dbReference type="InterPro" id="IPR029479">
    <property type="entry name" value="Nitroreductase"/>
</dbReference>
<keyword evidence="3" id="KW-0285">Flavoprotein</keyword>
<dbReference type="PROSITE" id="PS00198">
    <property type="entry name" value="4FE4S_FER_1"/>
    <property type="match status" value="1"/>
</dbReference>
<dbReference type="Gene3D" id="3.40.109.10">
    <property type="entry name" value="NADH Oxidase"/>
    <property type="match status" value="1"/>
</dbReference>
<dbReference type="AlphaFoldDB" id="A0A0E3Q940"/>
<dbReference type="Gene3D" id="3.30.70.20">
    <property type="match status" value="1"/>
</dbReference>
<dbReference type="PANTHER" id="PTHR43673:SF2">
    <property type="entry name" value="NITROREDUCTASE"/>
    <property type="match status" value="1"/>
</dbReference>
<keyword evidence="4" id="KW-0288">FMN</keyword>
<name>A0A0E3Q940_9EURY</name>
<accession>A0A0E3Q940</accession>